<dbReference type="Gene3D" id="3.40.50.300">
    <property type="entry name" value="P-loop containing nucleotide triphosphate hydrolases"/>
    <property type="match status" value="2"/>
</dbReference>
<reference evidence="7" key="1">
    <citation type="journal article" date="2010" name="Environ. Microbiol.">
        <title>The genome of Syntrophomonas wolfei: new insights into syntrophic metabolism and biohydrogen production.</title>
        <authorList>
            <person name="Sieber J.R."/>
            <person name="Sims D.R."/>
            <person name="Han C."/>
            <person name="Kim E."/>
            <person name="Lykidis A."/>
            <person name="Lapidus A.L."/>
            <person name="McDonnald E."/>
            <person name="Rohlin L."/>
            <person name="Culley D.E."/>
            <person name="Gunsalus R."/>
            <person name="McInerney M.J."/>
        </authorList>
    </citation>
    <scope>NUCLEOTIDE SEQUENCE [LARGE SCALE GENOMIC DNA]</scope>
    <source>
        <strain evidence="7">DSM 2245B / Goettingen</strain>
    </source>
</reference>
<dbReference type="InterPro" id="IPR003593">
    <property type="entry name" value="AAA+_ATPase"/>
</dbReference>
<dbReference type="PANTHER" id="PTHR43788">
    <property type="entry name" value="DNA2/NAM7 HELICASE FAMILY MEMBER"/>
    <property type="match status" value="1"/>
</dbReference>
<dbReference type="InterPro" id="IPR041451">
    <property type="entry name" value="RecD2_SH13"/>
</dbReference>
<evidence type="ECO:0000256" key="3">
    <source>
        <dbReference type="HAMAP-Rule" id="MF_01488"/>
    </source>
</evidence>
<dbReference type="InterPro" id="IPR027417">
    <property type="entry name" value="P-loop_NTPase"/>
</dbReference>
<dbReference type="Gene3D" id="1.10.150.20">
    <property type="entry name" value="5' to 3' exonuclease, C-terminal subdomain"/>
    <property type="match status" value="1"/>
</dbReference>
<dbReference type="CDD" id="cd18809">
    <property type="entry name" value="SF1_C_RecD"/>
    <property type="match status" value="1"/>
</dbReference>
<keyword evidence="4" id="KW-0175">Coiled coil</keyword>
<sequence length="732" mass="82344">METIYGYLERISYCNEETNFVVAKLKEKGKRELSSIVGKMVGVNPGESLQLTGRWLHNPKFGLQFQVESYETIVPATVRGMEKYLGSGLIKGIGPVMAKRIVQRFGVEALDIIENQPDRLQEVNGIGPKRVEMITQAWEEQREVKEIMIFLQGHGVAASYAAKIYQRYEKEAIQVVRENPYRLAAEVRGIGFLTADRIAQQLGIDPNSLLRAREGIIFVLNQYMNDGHVYCPRALLLEKAEEALQITAEVVEQALEELLRERRLVAETMMGTGADGEAETTAIYLMPFFIAELQSARLLLALQEEKSVVRPIDVEKAVDWVGQKLKIKLAARQKEAVATAVSEKIMIITGGPGTGKTTIVNAITRIFAALKLKITMAAPTGRAARRLRESTGLEAMTIHRLLEFSPREGGFARNRENPLNTDVVIVDESSMIDSLLMYNLLKAIPPQAILILVGDVNQLPSVGPGNVLRDLIESGRFPVIELTDIFRQARGSRIVYNAHRINQGKFPFLPEGGEESDFYFMEEKDAEKAMQKILGLCRSHIPRYFNFHPIRDIQVLTPMNRGLIGVSNLNVELQQVLNPKQPGISRGGRNFKIGDKVMQLVNNYDKGVYNGDIGWVKRFDQEEQELEVEFEDYPVSYDFSQLDELQLAYACSIHKAQGSEYPAVIIPLLEQHYILLQRNLLYTGVTRARKLVIIIGSKKALHIAINNDKPRSRDTGLKERLVKMGVQEIAQQ</sequence>
<comment type="function">
    <text evidence="3">DNA-dependent ATPase and ATP-dependent 5'-3' DNA helicase. Has no activity on blunt DNA or DNA with 3'-overhangs, requires at least 10 bases of 5'-ssDNA for helicase activity.</text>
</comment>
<dbReference type="Pfam" id="PF13538">
    <property type="entry name" value="UvrD_C_2"/>
    <property type="match status" value="1"/>
</dbReference>
<evidence type="ECO:0000313" key="7">
    <source>
        <dbReference type="Proteomes" id="UP000001968"/>
    </source>
</evidence>
<dbReference type="EMBL" id="CP000448">
    <property type="protein sequence ID" value="ABI69377.1"/>
    <property type="molecule type" value="Genomic_DNA"/>
</dbReference>
<dbReference type="eggNOG" id="COG0272">
    <property type="taxonomic scope" value="Bacteria"/>
</dbReference>
<dbReference type="InterPro" id="IPR010994">
    <property type="entry name" value="RuvA_2-like"/>
</dbReference>
<dbReference type="RefSeq" id="WP_011641468.1">
    <property type="nucleotide sequence ID" value="NC_008346.1"/>
</dbReference>
<dbReference type="Pfam" id="PF14520">
    <property type="entry name" value="HHH_5"/>
    <property type="match status" value="1"/>
</dbReference>
<dbReference type="Pfam" id="PF18335">
    <property type="entry name" value="SH3_13"/>
    <property type="match status" value="1"/>
</dbReference>
<evidence type="ECO:0000256" key="1">
    <source>
        <dbReference type="ARBA" id="ARBA00022741"/>
    </source>
</evidence>
<dbReference type="GO" id="GO:0017116">
    <property type="term" value="F:single-stranded DNA helicase activity"/>
    <property type="evidence" value="ECO:0007669"/>
    <property type="project" value="TreeGrafter"/>
</dbReference>
<dbReference type="InterPro" id="IPR027785">
    <property type="entry name" value="UvrD-like_helicase_C"/>
</dbReference>
<organism evidence="6 7">
    <name type="scientific">Syntrophomonas wolfei subsp. wolfei (strain DSM 2245B / Goettingen)</name>
    <dbReference type="NCBI Taxonomy" id="335541"/>
    <lineage>
        <taxon>Bacteria</taxon>
        <taxon>Bacillati</taxon>
        <taxon>Bacillota</taxon>
        <taxon>Clostridia</taxon>
        <taxon>Eubacteriales</taxon>
        <taxon>Syntrophomonadaceae</taxon>
        <taxon>Syntrophomonas</taxon>
    </lineage>
</organism>
<dbReference type="SUPFAM" id="SSF52540">
    <property type="entry name" value="P-loop containing nucleoside triphosphate hydrolases"/>
    <property type="match status" value="2"/>
</dbReference>
<dbReference type="InterPro" id="IPR055446">
    <property type="entry name" value="RecD2_N_OB"/>
</dbReference>
<keyword evidence="3" id="KW-0347">Helicase</keyword>
<dbReference type="Gene3D" id="2.30.30.940">
    <property type="match status" value="1"/>
</dbReference>
<keyword evidence="2 3" id="KW-0067">ATP-binding</keyword>
<dbReference type="KEGG" id="swo:Swol_2085"/>
<dbReference type="AlphaFoldDB" id="Q0AV77"/>
<keyword evidence="1 3" id="KW-0547">Nucleotide-binding</keyword>
<dbReference type="GO" id="GO:0043139">
    <property type="term" value="F:5'-3' DNA helicase activity"/>
    <property type="evidence" value="ECO:0007669"/>
    <property type="project" value="UniProtKB-UniRule"/>
</dbReference>
<keyword evidence="3 6" id="KW-0378">Hydrolase</keyword>
<keyword evidence="3" id="KW-0238">DNA-binding</keyword>
<accession>Q0AV77</accession>
<proteinExistence type="inferred from homology"/>
<protein>
    <recommendedName>
        <fullName evidence="3">ATP-dependent RecD2 DNA helicase</fullName>
        <ecNumber evidence="3">5.6.2.3</ecNumber>
    </recommendedName>
    <alternativeName>
        <fullName evidence="3">DNA 5'-3' helicase subunit RecD2</fullName>
    </alternativeName>
</protein>
<evidence type="ECO:0000256" key="2">
    <source>
        <dbReference type="ARBA" id="ARBA00022840"/>
    </source>
</evidence>
<dbReference type="EC" id="5.6.2.3" evidence="3"/>
<keyword evidence="7" id="KW-1185">Reference proteome</keyword>
<dbReference type="OrthoDB" id="9803432at2"/>
<dbReference type="GO" id="GO:0006310">
    <property type="term" value="P:DNA recombination"/>
    <property type="evidence" value="ECO:0007669"/>
    <property type="project" value="InterPro"/>
</dbReference>
<dbReference type="GO" id="GO:0016887">
    <property type="term" value="F:ATP hydrolysis activity"/>
    <property type="evidence" value="ECO:0007669"/>
    <property type="project" value="RHEA"/>
</dbReference>
<name>Q0AV77_SYNWW</name>
<dbReference type="GO" id="GO:0009338">
    <property type="term" value="C:exodeoxyribonuclease V complex"/>
    <property type="evidence" value="ECO:0007669"/>
    <property type="project" value="TreeGrafter"/>
</dbReference>
<evidence type="ECO:0000259" key="5">
    <source>
        <dbReference type="SMART" id="SM00382"/>
    </source>
</evidence>
<dbReference type="PANTHER" id="PTHR43788:SF6">
    <property type="entry name" value="DNA HELICASE B"/>
    <property type="match status" value="1"/>
</dbReference>
<dbReference type="InterPro" id="IPR050534">
    <property type="entry name" value="Coronavir_polyprotein_1ab"/>
</dbReference>
<comment type="catalytic activity">
    <reaction evidence="3">
        <text>ATP + H2O = ADP + phosphate + H(+)</text>
        <dbReference type="Rhea" id="RHEA:13065"/>
        <dbReference type="ChEBI" id="CHEBI:15377"/>
        <dbReference type="ChEBI" id="CHEBI:15378"/>
        <dbReference type="ChEBI" id="CHEBI:30616"/>
        <dbReference type="ChEBI" id="CHEBI:43474"/>
        <dbReference type="ChEBI" id="CHEBI:456216"/>
        <dbReference type="EC" id="5.6.2.3"/>
    </reaction>
</comment>
<dbReference type="CDD" id="cd17933">
    <property type="entry name" value="DEXSc_RecD-like"/>
    <property type="match status" value="1"/>
</dbReference>
<dbReference type="NCBIfam" id="TIGR01448">
    <property type="entry name" value="recD_rel"/>
    <property type="match status" value="1"/>
</dbReference>
<feature type="domain" description="AAA+ ATPase" evidence="5">
    <location>
        <begin position="342"/>
        <end position="486"/>
    </location>
</feature>
<dbReference type="SMART" id="SM00382">
    <property type="entry name" value="AAA"/>
    <property type="match status" value="1"/>
</dbReference>
<comment type="similarity">
    <text evidence="3">Belongs to the RecD family. RecD2 subfamily.</text>
</comment>
<dbReference type="HAMAP" id="MF_01488">
    <property type="entry name" value="RecD2"/>
    <property type="match status" value="1"/>
</dbReference>
<dbReference type="GO" id="GO:0005524">
    <property type="term" value="F:ATP binding"/>
    <property type="evidence" value="ECO:0007669"/>
    <property type="project" value="UniProtKB-UniRule"/>
</dbReference>
<evidence type="ECO:0000313" key="6">
    <source>
        <dbReference type="EMBL" id="ABI69377.1"/>
    </source>
</evidence>
<keyword evidence="3" id="KW-0413">Isomerase</keyword>
<dbReference type="Pfam" id="PF23139">
    <property type="entry name" value="OB_YrrC"/>
    <property type="match status" value="1"/>
</dbReference>
<dbReference type="Gene3D" id="1.10.10.2220">
    <property type="match status" value="1"/>
</dbReference>
<feature type="coiled-coil region" evidence="4">
    <location>
        <begin position="237"/>
        <end position="268"/>
    </location>
</feature>
<dbReference type="STRING" id="335541.Swol_2085"/>
<dbReference type="Proteomes" id="UP000001968">
    <property type="component" value="Chromosome"/>
</dbReference>
<dbReference type="HOGENOM" id="CLU_007524_0_3_9"/>
<dbReference type="InterPro" id="IPR029493">
    <property type="entry name" value="RecD2-like_HHH"/>
</dbReference>
<dbReference type="Pfam" id="PF14490">
    <property type="entry name" value="HHH_RecD2"/>
    <property type="match status" value="1"/>
</dbReference>
<feature type="binding site" evidence="3">
    <location>
        <begin position="353"/>
        <end position="357"/>
    </location>
    <ligand>
        <name>ATP</name>
        <dbReference type="ChEBI" id="CHEBI:30616"/>
    </ligand>
</feature>
<dbReference type="Pfam" id="PF13245">
    <property type="entry name" value="AAA_19"/>
    <property type="match status" value="1"/>
</dbReference>
<dbReference type="GO" id="GO:0003677">
    <property type="term" value="F:DNA binding"/>
    <property type="evidence" value="ECO:0007669"/>
    <property type="project" value="UniProtKB-UniRule"/>
</dbReference>
<evidence type="ECO:0000256" key="4">
    <source>
        <dbReference type="SAM" id="Coils"/>
    </source>
</evidence>
<dbReference type="InterPro" id="IPR006345">
    <property type="entry name" value="RecD2"/>
</dbReference>
<dbReference type="eggNOG" id="COG0507">
    <property type="taxonomic scope" value="Bacteria"/>
</dbReference>
<dbReference type="SUPFAM" id="SSF47781">
    <property type="entry name" value="RuvA domain 2-like"/>
    <property type="match status" value="1"/>
</dbReference>
<gene>
    <name evidence="3" type="primary">recD2</name>
    <name evidence="6" type="ordered locus">Swol_2085</name>
</gene>